<keyword evidence="4" id="KW-1185">Reference proteome</keyword>
<protein>
    <submittedName>
        <fullName evidence="3">Uncharacterized protein</fullName>
    </submittedName>
</protein>
<gene>
    <name evidence="3" type="ORF">SAMN05444170_0130</name>
</gene>
<evidence type="ECO:0000313" key="4">
    <source>
        <dbReference type="Proteomes" id="UP000184096"/>
    </source>
</evidence>
<dbReference type="RefSeq" id="WP_072815909.1">
    <property type="nucleotide sequence ID" value="NZ_LT670849.1"/>
</dbReference>
<sequence length="77" mass="8367">MAKRAIGFLILSMLTTSWLVVPVVTQAEAATTNKHIKKKMRVVHQRPSAADPSASPYSSIKYEDDFDRKNAGGGGGY</sequence>
<keyword evidence="2" id="KW-0732">Signal</keyword>
<feature type="region of interest" description="Disordered" evidence="1">
    <location>
        <begin position="38"/>
        <end position="77"/>
    </location>
</feature>
<feature type="compositionally biased region" description="Basic and acidic residues" evidence="1">
    <location>
        <begin position="61"/>
        <end position="70"/>
    </location>
</feature>
<evidence type="ECO:0000256" key="2">
    <source>
        <dbReference type="SAM" id="SignalP"/>
    </source>
</evidence>
<dbReference type="EMBL" id="LT670849">
    <property type="protein sequence ID" value="SHN61473.1"/>
    <property type="molecule type" value="Genomic_DNA"/>
</dbReference>
<feature type="signal peptide" evidence="2">
    <location>
        <begin position="1"/>
        <end position="29"/>
    </location>
</feature>
<accession>A0A1M7SSF4</accession>
<dbReference type="Proteomes" id="UP000184096">
    <property type="component" value="Chromosome I"/>
</dbReference>
<evidence type="ECO:0000256" key="1">
    <source>
        <dbReference type="SAM" id="MobiDB-lite"/>
    </source>
</evidence>
<feature type="chain" id="PRO_5013178616" evidence="2">
    <location>
        <begin position="30"/>
        <end position="77"/>
    </location>
</feature>
<reference evidence="4" key="1">
    <citation type="submission" date="2016-11" db="EMBL/GenBank/DDBJ databases">
        <authorList>
            <person name="Varghese N."/>
            <person name="Submissions S."/>
        </authorList>
    </citation>
    <scope>NUCLEOTIDE SEQUENCE [LARGE SCALE GENOMIC DNA]</scope>
    <source>
        <strain evidence="4">GAS401</strain>
    </source>
</reference>
<dbReference type="AlphaFoldDB" id="A0A1M7SSF4"/>
<proteinExistence type="predicted"/>
<name>A0A1M7SSF4_9BRAD</name>
<feature type="compositionally biased region" description="Low complexity" evidence="1">
    <location>
        <begin position="47"/>
        <end position="59"/>
    </location>
</feature>
<evidence type="ECO:0000313" key="3">
    <source>
        <dbReference type="EMBL" id="SHN61473.1"/>
    </source>
</evidence>
<organism evidence="3 4">
    <name type="scientific">Bradyrhizobium erythrophlei</name>
    <dbReference type="NCBI Taxonomy" id="1437360"/>
    <lineage>
        <taxon>Bacteria</taxon>
        <taxon>Pseudomonadati</taxon>
        <taxon>Pseudomonadota</taxon>
        <taxon>Alphaproteobacteria</taxon>
        <taxon>Hyphomicrobiales</taxon>
        <taxon>Nitrobacteraceae</taxon>
        <taxon>Bradyrhizobium</taxon>
    </lineage>
</organism>